<evidence type="ECO:0000313" key="2">
    <source>
        <dbReference type="Proteomes" id="UP000520814"/>
    </source>
</evidence>
<protein>
    <submittedName>
        <fullName evidence="1">Uncharacterized protein</fullName>
    </submittedName>
</protein>
<evidence type="ECO:0000313" key="1">
    <source>
        <dbReference type="EMBL" id="MBB6051253.1"/>
    </source>
</evidence>
<keyword evidence="2" id="KW-1185">Reference proteome</keyword>
<gene>
    <name evidence="1" type="ORF">HNQ39_003063</name>
</gene>
<accession>A0A7W9SSI3</accession>
<reference evidence="1 2" key="1">
    <citation type="submission" date="2020-08" db="EMBL/GenBank/DDBJ databases">
        <title>Genomic Encyclopedia of Type Strains, Phase IV (KMG-IV): sequencing the most valuable type-strain genomes for metagenomic binning, comparative biology and taxonomic classification.</title>
        <authorList>
            <person name="Goeker M."/>
        </authorList>
    </citation>
    <scope>NUCLEOTIDE SEQUENCE [LARGE SCALE GENOMIC DNA]</scope>
    <source>
        <strain evidence="1 2">DSM 23562</strain>
    </source>
</reference>
<dbReference type="AlphaFoldDB" id="A0A7W9SSI3"/>
<comment type="caution">
    <text evidence="1">The sequence shown here is derived from an EMBL/GenBank/DDBJ whole genome shotgun (WGS) entry which is preliminary data.</text>
</comment>
<sequence length="144" mass="16617">MIDFQTGTLTTDDGLTLGRGVHEPEFLVLVGERARKTFDFDRWHDYELLLTLGGEPFFATLKFELGYPKKLRLVAADTGIQANVRDLANKPVQAHFDTWHRNFLKRQYGASLPKKKSFPWGQVRRDIDLLGSFIELRFYVSLRG</sequence>
<dbReference type="Proteomes" id="UP000520814">
    <property type="component" value="Unassembled WGS sequence"/>
</dbReference>
<name>A0A7W9SSI3_ARMRO</name>
<organism evidence="1 2">
    <name type="scientific">Armatimonas rosea</name>
    <dbReference type="NCBI Taxonomy" id="685828"/>
    <lineage>
        <taxon>Bacteria</taxon>
        <taxon>Bacillati</taxon>
        <taxon>Armatimonadota</taxon>
        <taxon>Armatimonadia</taxon>
        <taxon>Armatimonadales</taxon>
        <taxon>Armatimonadaceae</taxon>
        <taxon>Armatimonas</taxon>
    </lineage>
</organism>
<dbReference type="EMBL" id="JACHGW010000003">
    <property type="protein sequence ID" value="MBB6051253.1"/>
    <property type="molecule type" value="Genomic_DNA"/>
</dbReference>
<dbReference type="RefSeq" id="WP_184197873.1">
    <property type="nucleotide sequence ID" value="NZ_JACHGW010000003.1"/>
</dbReference>
<proteinExistence type="predicted"/>